<gene>
    <name evidence="9" type="ORF">UV35_C0026G0008</name>
</gene>
<dbReference type="GO" id="GO:0015562">
    <property type="term" value="F:efflux transmembrane transporter activity"/>
    <property type="evidence" value="ECO:0007669"/>
    <property type="project" value="TreeGrafter"/>
</dbReference>
<feature type="transmembrane region" description="Helical" evidence="6">
    <location>
        <begin position="21"/>
        <end position="38"/>
    </location>
</feature>
<evidence type="ECO:0000256" key="2">
    <source>
        <dbReference type="ARBA" id="ARBA00009477"/>
    </source>
</evidence>
<dbReference type="GO" id="GO:1990281">
    <property type="term" value="C:efflux pump complex"/>
    <property type="evidence" value="ECO:0007669"/>
    <property type="project" value="TreeGrafter"/>
</dbReference>
<evidence type="ECO:0000256" key="4">
    <source>
        <dbReference type="ARBA" id="ARBA00022989"/>
    </source>
</evidence>
<evidence type="ECO:0000256" key="5">
    <source>
        <dbReference type="ARBA" id="ARBA00023136"/>
    </source>
</evidence>
<dbReference type="SUPFAM" id="SSF111369">
    <property type="entry name" value="HlyD-like secretion proteins"/>
    <property type="match status" value="1"/>
</dbReference>
<feature type="domain" description="LcnD-like C-terminal" evidence="8">
    <location>
        <begin position="243"/>
        <end position="297"/>
    </location>
</feature>
<dbReference type="AlphaFoldDB" id="A0A0G1DUS9"/>
<dbReference type="Pfam" id="PF25940">
    <property type="entry name" value="LcnD_C"/>
    <property type="match status" value="1"/>
</dbReference>
<dbReference type="InterPro" id="IPR058795">
    <property type="entry name" value="LcnD_C"/>
</dbReference>
<comment type="similarity">
    <text evidence="2">Belongs to the membrane fusion protein (MFP) (TC 8.A.1) family.</text>
</comment>
<sequence>MVGLVIGKNIKSMKFLKIVKRFWLLFLVGFLIGGLVVWKVTQSKAKENEAKTFVVARQDLVEKLSLSGEIDAEEKVELRFQTSGLLTWVGVKEGDYVKKYQSLASLDKRELQNSMSKLLNTYSKTRWDFEQAQADNKDWQTDGMTDEARATVKRTLDKYQFDLNNSVLSVESQSLALKYATLWTPIEGVVTNIDAPVAGQNITPATASFEVVNPKTIIFSAIADQTEVVAFKEGMQGVVNLDSFSDMEIPAEIKSISYTPKAGESGTVYEIKMNIDMGENGQNVRLGMTGDVSFVTKEFKDVLVIPEGFLKKSDGKYYVTMVTKGIKTKKEVVIGDSVEGMVIITEGLNEKDSIYNQSK</sequence>
<comment type="caution">
    <text evidence="9">The sequence shown here is derived from an EMBL/GenBank/DDBJ whole genome shotgun (WGS) entry which is preliminary data.</text>
</comment>
<dbReference type="Pfam" id="PF25917">
    <property type="entry name" value="BSH_RND"/>
    <property type="match status" value="1"/>
</dbReference>
<dbReference type="Gene3D" id="1.10.287.470">
    <property type="entry name" value="Helix hairpin bin"/>
    <property type="match status" value="1"/>
</dbReference>
<dbReference type="Gene3D" id="2.40.420.20">
    <property type="match status" value="1"/>
</dbReference>
<protein>
    <submittedName>
        <fullName evidence="9">Uncharacterized protein</fullName>
    </submittedName>
</protein>
<dbReference type="Gene3D" id="2.40.30.170">
    <property type="match status" value="1"/>
</dbReference>
<dbReference type="Gene3D" id="2.40.50.100">
    <property type="match status" value="1"/>
</dbReference>
<reference evidence="9 10" key="1">
    <citation type="journal article" date="2015" name="Nature">
        <title>rRNA introns, odd ribosomes, and small enigmatic genomes across a large radiation of phyla.</title>
        <authorList>
            <person name="Brown C.T."/>
            <person name="Hug L.A."/>
            <person name="Thomas B.C."/>
            <person name="Sharon I."/>
            <person name="Castelle C.J."/>
            <person name="Singh A."/>
            <person name="Wilkins M.J."/>
            <person name="Williams K.H."/>
            <person name="Banfield J.F."/>
        </authorList>
    </citation>
    <scope>NUCLEOTIDE SEQUENCE [LARGE SCALE GENOMIC DNA]</scope>
</reference>
<feature type="domain" description="Multidrug resistance protein MdtA-like barrel-sandwich hybrid" evidence="7">
    <location>
        <begin position="74"/>
        <end position="212"/>
    </location>
</feature>
<evidence type="ECO:0000259" key="7">
    <source>
        <dbReference type="Pfam" id="PF25917"/>
    </source>
</evidence>
<dbReference type="NCBIfam" id="TIGR01730">
    <property type="entry name" value="RND_mfp"/>
    <property type="match status" value="1"/>
</dbReference>
<keyword evidence="3 6" id="KW-0812">Transmembrane</keyword>
<accession>A0A0G1DUS9</accession>
<keyword evidence="4 6" id="KW-1133">Transmembrane helix</keyword>
<keyword evidence="5 6" id="KW-0472">Membrane</keyword>
<proteinExistence type="inferred from homology"/>
<dbReference type="PANTHER" id="PTHR30469">
    <property type="entry name" value="MULTIDRUG RESISTANCE PROTEIN MDTA"/>
    <property type="match status" value="1"/>
</dbReference>
<evidence type="ECO:0000259" key="8">
    <source>
        <dbReference type="Pfam" id="PF25940"/>
    </source>
</evidence>
<comment type="subcellular location">
    <subcellularLocation>
        <location evidence="1">Membrane</location>
    </subcellularLocation>
</comment>
<dbReference type="InterPro" id="IPR058625">
    <property type="entry name" value="MdtA-like_BSH"/>
</dbReference>
<evidence type="ECO:0000313" key="9">
    <source>
        <dbReference type="EMBL" id="KKS66053.1"/>
    </source>
</evidence>
<dbReference type="InterPro" id="IPR006143">
    <property type="entry name" value="RND_pump_MFP"/>
</dbReference>
<dbReference type="Proteomes" id="UP000033848">
    <property type="component" value="Unassembled WGS sequence"/>
</dbReference>
<organism evidence="9 10">
    <name type="scientific">candidate division WWE3 bacterium GW2011_GWB1_42_6</name>
    <dbReference type="NCBI Taxonomy" id="1619115"/>
    <lineage>
        <taxon>Bacteria</taxon>
        <taxon>Katanobacteria</taxon>
    </lineage>
</organism>
<evidence type="ECO:0000256" key="1">
    <source>
        <dbReference type="ARBA" id="ARBA00004370"/>
    </source>
</evidence>
<evidence type="ECO:0000313" key="10">
    <source>
        <dbReference type="Proteomes" id="UP000033848"/>
    </source>
</evidence>
<evidence type="ECO:0000256" key="6">
    <source>
        <dbReference type="SAM" id="Phobius"/>
    </source>
</evidence>
<dbReference type="EMBL" id="LCED01000026">
    <property type="protein sequence ID" value="KKS66053.1"/>
    <property type="molecule type" value="Genomic_DNA"/>
</dbReference>
<evidence type="ECO:0000256" key="3">
    <source>
        <dbReference type="ARBA" id="ARBA00022692"/>
    </source>
</evidence>
<name>A0A0G1DUS9_UNCKA</name>